<keyword evidence="4" id="KW-0862">Zinc</keyword>
<dbReference type="GO" id="GO:0005634">
    <property type="term" value="C:nucleus"/>
    <property type="evidence" value="ECO:0007669"/>
    <property type="project" value="UniProtKB-SubCell"/>
</dbReference>
<dbReference type="EMBL" id="WOCE01000005">
    <property type="protein sequence ID" value="KAE9612816.1"/>
    <property type="molecule type" value="Genomic_DNA"/>
</dbReference>
<evidence type="ECO:0000256" key="1">
    <source>
        <dbReference type="ARBA" id="ARBA00004123"/>
    </source>
</evidence>
<dbReference type="Pfam" id="PF24590">
    <property type="entry name" value="DUF7615"/>
    <property type="match status" value="1"/>
</dbReference>
<dbReference type="PANTHER" id="PTHR33345:SF6">
    <property type="entry name" value="OS03G0747200 PROTEIN"/>
    <property type="match status" value="1"/>
</dbReference>
<feature type="domain" description="DUF7081" evidence="8">
    <location>
        <begin position="25"/>
        <end position="116"/>
    </location>
</feature>
<evidence type="ECO:0000259" key="8">
    <source>
        <dbReference type="Pfam" id="PF23299"/>
    </source>
</evidence>
<evidence type="ECO:0000256" key="3">
    <source>
        <dbReference type="ARBA" id="ARBA00022771"/>
    </source>
</evidence>
<accession>A0A6A4QH91</accession>
<evidence type="ECO:0000256" key="5">
    <source>
        <dbReference type="ARBA" id="ARBA00023242"/>
    </source>
</evidence>
<proteinExistence type="predicted"/>
<evidence type="ECO:0000313" key="10">
    <source>
        <dbReference type="EMBL" id="KAE9612816.1"/>
    </source>
</evidence>
<feature type="compositionally biased region" description="Basic and acidic residues" evidence="6">
    <location>
        <begin position="1"/>
        <end position="12"/>
    </location>
</feature>
<dbReference type="Pfam" id="PF07227">
    <property type="entry name" value="PHD_Oberon"/>
    <property type="match status" value="1"/>
</dbReference>
<dbReference type="InterPro" id="IPR056034">
    <property type="entry name" value="DUF7615"/>
</dbReference>
<evidence type="ECO:0000256" key="4">
    <source>
        <dbReference type="ARBA" id="ARBA00022833"/>
    </source>
</evidence>
<keyword evidence="3" id="KW-0863">Zinc-finger</keyword>
<evidence type="ECO:0000259" key="7">
    <source>
        <dbReference type="Pfam" id="PF07227"/>
    </source>
</evidence>
<evidence type="ECO:0000259" key="9">
    <source>
        <dbReference type="Pfam" id="PF24590"/>
    </source>
</evidence>
<dbReference type="Proteomes" id="UP000447434">
    <property type="component" value="Chromosome 5"/>
</dbReference>
<comment type="subcellular location">
    <subcellularLocation>
        <location evidence="1">Nucleus</location>
    </subcellularLocation>
</comment>
<keyword evidence="2" id="KW-0479">Metal-binding</keyword>
<dbReference type="GO" id="GO:0008270">
    <property type="term" value="F:zinc ion binding"/>
    <property type="evidence" value="ECO:0007669"/>
    <property type="project" value="UniProtKB-KW"/>
</dbReference>
<protein>
    <submittedName>
        <fullName evidence="10">Putative oberon, PHD finger domain-containing protein</fullName>
    </submittedName>
</protein>
<comment type="caution">
    <text evidence="10">The sequence shown here is derived from an EMBL/GenBank/DDBJ whole genome shotgun (WGS) entry which is preliminary data.</text>
</comment>
<dbReference type="PANTHER" id="PTHR33345">
    <property type="entry name" value="ADAPTER PROTEIN, PUTATIVE-RELATED"/>
    <property type="match status" value="1"/>
</dbReference>
<name>A0A6A4QH91_LUPAL</name>
<dbReference type="Pfam" id="PF23299">
    <property type="entry name" value="DUF7081"/>
    <property type="match status" value="1"/>
</dbReference>
<feature type="compositionally biased region" description="Gly residues" evidence="6">
    <location>
        <begin position="13"/>
        <end position="22"/>
    </location>
</feature>
<dbReference type="InterPro" id="IPR032881">
    <property type="entry name" value="Oberon-like_PHD"/>
</dbReference>
<dbReference type="AlphaFoldDB" id="A0A6A4QH91"/>
<keyword evidence="5" id="KW-0539">Nucleus</keyword>
<gene>
    <name evidence="10" type="ORF">Lalb_Chr05g0211011</name>
</gene>
<dbReference type="InterPro" id="IPR055508">
    <property type="entry name" value="DUF7081"/>
</dbReference>
<evidence type="ECO:0000313" key="11">
    <source>
        <dbReference type="Proteomes" id="UP000447434"/>
    </source>
</evidence>
<feature type="domain" description="DUF7615" evidence="9">
    <location>
        <begin position="354"/>
        <end position="455"/>
    </location>
</feature>
<organism evidence="10 11">
    <name type="scientific">Lupinus albus</name>
    <name type="common">White lupine</name>
    <name type="synonym">Lupinus termis</name>
    <dbReference type="NCBI Taxonomy" id="3870"/>
    <lineage>
        <taxon>Eukaryota</taxon>
        <taxon>Viridiplantae</taxon>
        <taxon>Streptophyta</taxon>
        <taxon>Embryophyta</taxon>
        <taxon>Tracheophyta</taxon>
        <taxon>Spermatophyta</taxon>
        <taxon>Magnoliopsida</taxon>
        <taxon>eudicotyledons</taxon>
        <taxon>Gunneridae</taxon>
        <taxon>Pentapetalae</taxon>
        <taxon>rosids</taxon>
        <taxon>fabids</taxon>
        <taxon>Fabales</taxon>
        <taxon>Fabaceae</taxon>
        <taxon>Papilionoideae</taxon>
        <taxon>50 kb inversion clade</taxon>
        <taxon>genistoids sensu lato</taxon>
        <taxon>core genistoids</taxon>
        <taxon>Genisteae</taxon>
        <taxon>Lupinus</taxon>
    </lineage>
</organism>
<sequence length="462" mass="51847">MDDDWRSNRKSEGGGGGGGGGYTAEEESGEGLPYAPENWPEEGDRWGWRTGRRVAGNGYFQDRYLYLPKRLCPTVGSRKKRLSFASKLSVQRYLNTNFPNAHIPSFFSSFQWKIPATSSHAIALPIAAVPLQQIAQEQSDSDIHVVKCKAGNKMCHTLIPQQLHKYAPAMPCDMCCTEPHFCRHCSCVLCSKTISSAYDGYSYIKCQVNHGDGICAHVAHIECALRSRMAGMVGRSIGLNAEYHCRRCDGRTDLISHVNKLLQTCKATDLDEEIQKKILNLGACLLRGSQKPIAKELQSHIEMAMSKLNCETWNQDNLAPHSTGLSDHGNDAMEFKVNGGPTGSRKGSEEYLPQSLKLEAEIDEVLHDLRKSQEREYEVAKEGLQARKTYLWNLYEQLDSEKSKLASQNSSHSDALSHIVREREQQIRRELMKLEVMKKIANGFGRTSKDILKEYFGLEIAD</sequence>
<keyword evidence="11" id="KW-1185">Reference proteome</keyword>
<feature type="region of interest" description="Disordered" evidence="6">
    <location>
        <begin position="1"/>
        <end position="38"/>
    </location>
</feature>
<evidence type="ECO:0000256" key="6">
    <source>
        <dbReference type="SAM" id="MobiDB-lite"/>
    </source>
</evidence>
<reference evidence="11" key="1">
    <citation type="journal article" date="2020" name="Nat. Commun.">
        <title>Genome sequence of the cluster root forming white lupin.</title>
        <authorList>
            <person name="Hufnagel B."/>
            <person name="Marques A."/>
            <person name="Soriano A."/>
            <person name="Marques L."/>
            <person name="Divol F."/>
            <person name="Doumas P."/>
            <person name="Sallet E."/>
            <person name="Mancinotti D."/>
            <person name="Carrere S."/>
            <person name="Marande W."/>
            <person name="Arribat S."/>
            <person name="Keller J."/>
            <person name="Huneau C."/>
            <person name="Blein T."/>
            <person name="Aime D."/>
            <person name="Laguerre M."/>
            <person name="Taylor J."/>
            <person name="Schubert V."/>
            <person name="Nelson M."/>
            <person name="Geu-Flores F."/>
            <person name="Crespi M."/>
            <person name="Gallardo-Guerrero K."/>
            <person name="Delaux P.-M."/>
            <person name="Salse J."/>
            <person name="Berges H."/>
            <person name="Guyot R."/>
            <person name="Gouzy J."/>
            <person name="Peret B."/>
        </authorList>
    </citation>
    <scope>NUCLEOTIDE SEQUENCE [LARGE SCALE GENOMIC DNA]</scope>
    <source>
        <strain evidence="11">cv. Amiga</strain>
    </source>
</reference>
<feature type="domain" description="Oberon-like PHD finger" evidence="7">
    <location>
        <begin position="151"/>
        <end position="278"/>
    </location>
</feature>
<evidence type="ECO:0000256" key="2">
    <source>
        <dbReference type="ARBA" id="ARBA00022723"/>
    </source>
</evidence>
<dbReference type="OrthoDB" id="1852608at2759"/>